<reference evidence="7 8" key="2">
    <citation type="submission" date="2018-07" db="EMBL/GenBank/DDBJ databases">
        <title>Genome sequencing of oomycete isolates from Chile give support for New Zealand origin for Phytophthora kernoviae and make available the first Nothophytophthora sp. genome.</title>
        <authorList>
            <person name="Studholme D.J."/>
            <person name="Sanfuentes E."/>
            <person name="Panda P."/>
            <person name="Hill R."/>
            <person name="Sambles C."/>
            <person name="Grant M."/>
            <person name="Williams N.M."/>
            <person name="Mcdougal R.L."/>
        </authorList>
    </citation>
    <scope>NUCLEOTIDE SEQUENCE [LARGE SCALE GENOMIC DNA]</scope>
    <source>
        <strain evidence="5">Chile2</strain>
        <strain evidence="6">Chile4</strain>
    </source>
</reference>
<dbReference type="Proteomes" id="UP000785171">
    <property type="component" value="Unassembled WGS sequence"/>
</dbReference>
<name>A0A3R7KC67_9STRA</name>
<keyword evidence="1" id="KW-1133">Transmembrane helix</keyword>
<evidence type="ECO:0000313" key="4">
    <source>
        <dbReference type="EMBL" id="KAG2531864.1"/>
    </source>
</evidence>
<dbReference type="EMBL" id="MBDN02000024">
    <property type="protein sequence ID" value="RLN84009.1"/>
    <property type="molecule type" value="Genomic_DNA"/>
</dbReference>
<dbReference type="Pfam" id="PF10277">
    <property type="entry name" value="Frag1"/>
    <property type="match status" value="1"/>
</dbReference>
<dbReference type="Proteomes" id="UP000285624">
    <property type="component" value="Unassembled WGS sequence"/>
</dbReference>
<feature type="domain" description="CWH43-like N-terminal" evidence="2">
    <location>
        <begin position="6"/>
        <end position="108"/>
    </location>
</feature>
<evidence type="ECO:0000256" key="1">
    <source>
        <dbReference type="SAM" id="Phobius"/>
    </source>
</evidence>
<protein>
    <recommendedName>
        <fullName evidence="2">CWH43-like N-terminal domain-containing protein</fullName>
    </recommendedName>
</protein>
<sequence>MLGTEFLACVHHFSCSENFPTLSYAATFKPEGLIFAGGMSLTAIFIFVSVSLFFWYLQLRMRPQKQVPEGSEEETEDGRTTKHLVVSYACLVPGTISAISLFGLAVMDMRFVCVA</sequence>
<dbReference type="Proteomes" id="UP000792063">
    <property type="component" value="Unassembled WGS sequence"/>
</dbReference>
<keyword evidence="1" id="KW-0812">Transmembrane</keyword>
<accession>A0A3R7KC67</accession>
<comment type="caution">
    <text evidence="5">The sequence shown here is derived from an EMBL/GenBank/DDBJ whole genome shotgun (WGS) entry which is preliminary data.</text>
</comment>
<evidence type="ECO:0000313" key="5">
    <source>
        <dbReference type="EMBL" id="RLN45682.1"/>
    </source>
</evidence>
<reference evidence="3" key="1">
    <citation type="journal article" date="2015" name="Genom Data">
        <title>Genome sequences of six Phytophthora species associated with forests in New Zealand.</title>
        <authorList>
            <person name="Studholme D.J."/>
            <person name="McDougal R.L."/>
            <person name="Sambles C."/>
            <person name="Hansen E."/>
            <person name="Hardy G."/>
            <person name="Grant M."/>
            <person name="Ganley R.J."/>
            <person name="Williams N.M."/>
        </authorList>
    </citation>
    <scope>NUCLEOTIDE SEQUENCE</scope>
    <source>
        <strain evidence="3">NZFS 2646</strain>
        <strain evidence="4">NZFS 3630</strain>
    </source>
</reference>
<dbReference type="EMBL" id="JPWV03000012">
    <property type="protein sequence ID" value="KAG2531245.1"/>
    <property type="molecule type" value="Genomic_DNA"/>
</dbReference>
<reference evidence="3" key="3">
    <citation type="submission" date="2020-06" db="EMBL/GenBank/DDBJ databases">
        <authorList>
            <person name="Studholme D.J."/>
        </authorList>
    </citation>
    <scope>NUCLEOTIDE SEQUENCE</scope>
    <source>
        <strain evidence="3">NZFS 2646</strain>
        <strain evidence="4">NZFS 3630</strain>
    </source>
</reference>
<organism evidence="5 8">
    <name type="scientific">Phytophthora kernoviae</name>
    <dbReference type="NCBI Taxonomy" id="325452"/>
    <lineage>
        <taxon>Eukaryota</taxon>
        <taxon>Sar</taxon>
        <taxon>Stramenopiles</taxon>
        <taxon>Oomycota</taxon>
        <taxon>Peronosporomycetes</taxon>
        <taxon>Peronosporales</taxon>
        <taxon>Peronosporaceae</taxon>
        <taxon>Phytophthora</taxon>
    </lineage>
</organism>
<gene>
    <name evidence="5" type="ORF">BBI17_001418</name>
    <name evidence="6" type="ORF">BBO99_00001648</name>
    <name evidence="3" type="ORF">JM16_001170</name>
    <name evidence="4" type="ORF">JM18_001565</name>
</gene>
<keyword evidence="1" id="KW-0472">Membrane</keyword>
<feature type="transmembrane region" description="Helical" evidence="1">
    <location>
        <begin position="85"/>
        <end position="107"/>
    </location>
</feature>
<evidence type="ECO:0000313" key="6">
    <source>
        <dbReference type="EMBL" id="RLN84009.1"/>
    </source>
</evidence>
<dbReference type="EMBL" id="MAYM02000141">
    <property type="protein sequence ID" value="RLN45682.1"/>
    <property type="molecule type" value="Genomic_DNA"/>
</dbReference>
<evidence type="ECO:0000313" key="8">
    <source>
        <dbReference type="Proteomes" id="UP000285883"/>
    </source>
</evidence>
<feature type="transmembrane region" description="Helical" evidence="1">
    <location>
        <begin position="33"/>
        <end position="57"/>
    </location>
</feature>
<evidence type="ECO:0000313" key="3">
    <source>
        <dbReference type="EMBL" id="KAG2531245.1"/>
    </source>
</evidence>
<dbReference type="InterPro" id="IPR019402">
    <property type="entry name" value="CWH43_N"/>
</dbReference>
<dbReference type="Proteomes" id="UP000285883">
    <property type="component" value="Unassembled WGS sequence"/>
</dbReference>
<dbReference type="EMBL" id="JPWU03000015">
    <property type="protein sequence ID" value="KAG2531864.1"/>
    <property type="molecule type" value="Genomic_DNA"/>
</dbReference>
<dbReference type="AlphaFoldDB" id="A0A3R7KC67"/>
<evidence type="ECO:0000259" key="2">
    <source>
        <dbReference type="Pfam" id="PF10277"/>
    </source>
</evidence>
<proteinExistence type="predicted"/>
<keyword evidence="7" id="KW-1185">Reference proteome</keyword>
<evidence type="ECO:0000313" key="7">
    <source>
        <dbReference type="Proteomes" id="UP000285624"/>
    </source>
</evidence>